<name>A0ABQ0A7M3_9GAMM</name>
<keyword evidence="3" id="KW-1185">Reference proteome</keyword>
<dbReference type="Pfam" id="PF13487">
    <property type="entry name" value="HD_5"/>
    <property type="match status" value="1"/>
</dbReference>
<evidence type="ECO:0000313" key="2">
    <source>
        <dbReference type="EMBL" id="GAA6167636.1"/>
    </source>
</evidence>
<dbReference type="InterPro" id="IPR036641">
    <property type="entry name" value="HPT_dom_sf"/>
</dbReference>
<accession>A0ABQ0A7M3</accession>
<evidence type="ECO:0000259" key="1">
    <source>
        <dbReference type="PROSITE" id="PS51832"/>
    </source>
</evidence>
<evidence type="ECO:0000313" key="3">
    <source>
        <dbReference type="Proteomes" id="UP001465153"/>
    </source>
</evidence>
<dbReference type="SUPFAM" id="SSF109604">
    <property type="entry name" value="HD-domain/PDEase-like"/>
    <property type="match status" value="1"/>
</dbReference>
<comment type="caution">
    <text evidence="2">The sequence shown here is derived from an EMBL/GenBank/DDBJ whole genome shotgun (WGS) entry which is preliminary data.</text>
</comment>
<dbReference type="RefSeq" id="WP_353302241.1">
    <property type="nucleotide sequence ID" value="NZ_BAABWN010000004.1"/>
</dbReference>
<sequence>MLFSSPEFLEESSGMDLLENIDQFHTTCTQLLLHLEFSPNDKSALENLNQSVRQIKSLLLVERVNVLSPLIQSVEDLLEELSSNTLALTTALNDVLLLCLLLIRETVEKITFGKIEEHESQEIKDLCRHTTKIVTADEHQVTQQIENALSQLLLEHQTVPTQLLPTSATTTTLEKLPQWLTNFGIDHHDDLLLMLNLTPAVESRSPRWAGRTELITKLSLLMNQKANNPSDPNQLAMAAIAHDLGMTFIPLEILHKNQPFNDLDQCTMRDHLRLGAEPLKRLGWLEASEMVLQHHEYHDGSGYPVGLEESQICDGAKILAIADSYFACSVGNEYRQQRRRPQYRAIMEINRFSGTRFSPFWVKMFNQVTTQ</sequence>
<dbReference type="InterPro" id="IPR003607">
    <property type="entry name" value="HD/PDEase_dom"/>
</dbReference>
<dbReference type="Gene3D" id="1.20.120.160">
    <property type="entry name" value="HPT domain"/>
    <property type="match status" value="1"/>
</dbReference>
<dbReference type="PROSITE" id="PS51832">
    <property type="entry name" value="HD_GYP"/>
    <property type="match status" value="1"/>
</dbReference>
<dbReference type="EMBL" id="BAABWN010000004">
    <property type="protein sequence ID" value="GAA6167636.1"/>
    <property type="molecule type" value="Genomic_DNA"/>
</dbReference>
<dbReference type="PANTHER" id="PTHR43155:SF2">
    <property type="entry name" value="CYCLIC DI-GMP PHOSPHODIESTERASE PA4108"/>
    <property type="match status" value="1"/>
</dbReference>
<feature type="domain" description="HD-GYP" evidence="1">
    <location>
        <begin position="183"/>
        <end position="371"/>
    </location>
</feature>
<dbReference type="InterPro" id="IPR037522">
    <property type="entry name" value="HD_GYP_dom"/>
</dbReference>
<dbReference type="Gene3D" id="1.10.3210.10">
    <property type="entry name" value="Hypothetical protein af1432"/>
    <property type="match status" value="1"/>
</dbReference>
<organism evidence="2 3">
    <name type="scientific">Sessilibacter corallicola</name>
    <dbReference type="NCBI Taxonomy" id="2904075"/>
    <lineage>
        <taxon>Bacteria</taxon>
        <taxon>Pseudomonadati</taxon>
        <taxon>Pseudomonadota</taxon>
        <taxon>Gammaproteobacteria</taxon>
        <taxon>Cellvibrionales</taxon>
        <taxon>Cellvibrionaceae</taxon>
        <taxon>Sessilibacter</taxon>
    </lineage>
</organism>
<reference evidence="2 3" key="1">
    <citation type="submission" date="2024-04" db="EMBL/GenBank/DDBJ databases">
        <title>Draft genome sequence of Sessilibacter corallicola NBRC 116591.</title>
        <authorList>
            <person name="Miyakawa T."/>
            <person name="Kusuya Y."/>
            <person name="Miura T."/>
        </authorList>
    </citation>
    <scope>NUCLEOTIDE SEQUENCE [LARGE SCALE GENOMIC DNA]</scope>
    <source>
        <strain evidence="2 3">KU-00831-HH</strain>
    </source>
</reference>
<dbReference type="CDD" id="cd00077">
    <property type="entry name" value="HDc"/>
    <property type="match status" value="1"/>
</dbReference>
<gene>
    <name evidence="2" type="ORF">NBRC116591_14460</name>
</gene>
<protein>
    <recommendedName>
        <fullName evidence="1">HD-GYP domain-containing protein</fullName>
    </recommendedName>
</protein>
<dbReference type="Proteomes" id="UP001465153">
    <property type="component" value="Unassembled WGS sequence"/>
</dbReference>
<dbReference type="SUPFAM" id="SSF47226">
    <property type="entry name" value="Histidine-containing phosphotransfer domain, HPT domain"/>
    <property type="match status" value="1"/>
</dbReference>
<dbReference type="PANTHER" id="PTHR43155">
    <property type="entry name" value="CYCLIC DI-GMP PHOSPHODIESTERASE PA4108-RELATED"/>
    <property type="match status" value="1"/>
</dbReference>
<proteinExistence type="predicted"/>